<feature type="region of interest" description="Disordered" evidence="2">
    <location>
        <begin position="33"/>
        <end position="105"/>
    </location>
</feature>
<dbReference type="SUPFAM" id="SSF158791">
    <property type="entry name" value="MgtE N-terminal domain-like"/>
    <property type="match status" value="1"/>
</dbReference>
<dbReference type="EMBL" id="JAEKJW010000003">
    <property type="protein sequence ID" value="MBN8197965.1"/>
    <property type="molecule type" value="Genomic_DNA"/>
</dbReference>
<evidence type="ECO:0000313" key="3">
    <source>
        <dbReference type="EMBL" id="MBN8197965.1"/>
    </source>
</evidence>
<keyword evidence="1" id="KW-0175">Coiled coil</keyword>
<protein>
    <recommendedName>
        <fullName evidence="5">Magnesium transporter MgtE intracellular domain-containing protein</fullName>
    </recommendedName>
</protein>
<evidence type="ECO:0000313" key="4">
    <source>
        <dbReference type="Proteomes" id="UP000664405"/>
    </source>
</evidence>
<feature type="compositionally biased region" description="Low complexity" evidence="2">
    <location>
        <begin position="41"/>
        <end position="67"/>
    </location>
</feature>
<proteinExistence type="predicted"/>
<name>A0A8I1SKR6_9PROT</name>
<comment type="caution">
    <text evidence="3">The sequence shown here is derived from an EMBL/GenBank/DDBJ whole genome shotgun (WGS) entry which is preliminary data.</text>
</comment>
<feature type="coiled-coil region" evidence="1">
    <location>
        <begin position="127"/>
        <end position="175"/>
    </location>
</feature>
<dbReference type="Proteomes" id="UP000664405">
    <property type="component" value="Unassembled WGS sequence"/>
</dbReference>
<dbReference type="RefSeq" id="WP_068517455.1">
    <property type="nucleotide sequence ID" value="NZ_JAEKJW010000003.1"/>
</dbReference>
<organism evidence="3 4">
    <name type="scientific">Thalassospira povalilytica</name>
    <dbReference type="NCBI Taxonomy" id="732237"/>
    <lineage>
        <taxon>Bacteria</taxon>
        <taxon>Pseudomonadati</taxon>
        <taxon>Pseudomonadota</taxon>
        <taxon>Alphaproteobacteria</taxon>
        <taxon>Rhodospirillales</taxon>
        <taxon>Thalassospiraceae</taxon>
        <taxon>Thalassospira</taxon>
    </lineage>
</organism>
<evidence type="ECO:0000256" key="1">
    <source>
        <dbReference type="SAM" id="Coils"/>
    </source>
</evidence>
<evidence type="ECO:0008006" key="5">
    <source>
        <dbReference type="Google" id="ProtNLM"/>
    </source>
</evidence>
<reference evidence="3" key="1">
    <citation type="submission" date="2020-12" db="EMBL/GenBank/DDBJ databases">
        <title>Oil enriched cultivation method for isolating marine PHA-producing bacteria.</title>
        <authorList>
            <person name="Zheng W."/>
            <person name="Yu S."/>
            <person name="Huang Y."/>
        </authorList>
    </citation>
    <scope>NUCLEOTIDE SEQUENCE</scope>
    <source>
        <strain evidence="3">SY-2-3</strain>
    </source>
</reference>
<dbReference type="AlphaFoldDB" id="A0A8I1SKR6"/>
<sequence>MSGVRILPLVVLVGLMVLSMRVVNLFSGGGEVATTSESQPAGVSMVQMAQAQAPAPTPGATPEGQGADVSAAGPGLDDPAGLTMEGTPLEGEGGPNDIAPTLGGDPTLFTQEEIDLLQNLSVRRGELDRKEQRLDERESLIAAAEARIDAKIEEMKSLKTAIEGLVETKEAQEDDRIKKLISVYEKMKPKDAARIWNDLDMDILLQVALGMREANTAAVLSQMTPERARALTAELAYKQDINMLPLQ</sequence>
<gene>
    <name evidence="3" type="ORF">JF547_15970</name>
</gene>
<accession>A0A8I1SKR6</accession>
<evidence type="ECO:0000256" key="2">
    <source>
        <dbReference type="SAM" id="MobiDB-lite"/>
    </source>
</evidence>